<dbReference type="RefSeq" id="WP_310301979.1">
    <property type="nucleotide sequence ID" value="NZ_BAAAPS010000013.1"/>
</dbReference>
<evidence type="ECO:0000256" key="1">
    <source>
        <dbReference type="PROSITE-ProRule" id="PRU00169"/>
    </source>
</evidence>
<evidence type="ECO:0000313" key="4">
    <source>
        <dbReference type="Proteomes" id="UP001183648"/>
    </source>
</evidence>
<evidence type="ECO:0000259" key="2">
    <source>
        <dbReference type="PROSITE" id="PS50110"/>
    </source>
</evidence>
<dbReference type="PROSITE" id="PS50110">
    <property type="entry name" value="RESPONSE_REGULATORY"/>
    <property type="match status" value="1"/>
</dbReference>
<dbReference type="Gene3D" id="3.40.50.2300">
    <property type="match status" value="1"/>
</dbReference>
<organism evidence="3 4">
    <name type="scientific">Nocardioides marmoribigeumensis</name>
    <dbReference type="NCBI Taxonomy" id="433649"/>
    <lineage>
        <taxon>Bacteria</taxon>
        <taxon>Bacillati</taxon>
        <taxon>Actinomycetota</taxon>
        <taxon>Actinomycetes</taxon>
        <taxon>Propionibacteriales</taxon>
        <taxon>Nocardioidaceae</taxon>
        <taxon>Nocardioides</taxon>
    </lineage>
</organism>
<name>A0ABU2BVK9_9ACTN</name>
<dbReference type="EMBL" id="JAVDYG010000001">
    <property type="protein sequence ID" value="MDR7362675.1"/>
    <property type="molecule type" value="Genomic_DNA"/>
</dbReference>
<dbReference type="InterPro" id="IPR011006">
    <property type="entry name" value="CheY-like_superfamily"/>
</dbReference>
<keyword evidence="4" id="KW-1185">Reference proteome</keyword>
<comment type="caution">
    <text evidence="3">The sequence shown here is derived from an EMBL/GenBank/DDBJ whole genome shotgun (WGS) entry which is preliminary data.</text>
</comment>
<dbReference type="CDD" id="cd00156">
    <property type="entry name" value="REC"/>
    <property type="match status" value="1"/>
</dbReference>
<dbReference type="Proteomes" id="UP001183648">
    <property type="component" value="Unassembled WGS sequence"/>
</dbReference>
<protein>
    <submittedName>
        <fullName evidence="3">CheY-like chemotaxis protein</fullName>
    </submittedName>
</protein>
<keyword evidence="1" id="KW-0597">Phosphoprotein</keyword>
<dbReference type="InterPro" id="IPR001789">
    <property type="entry name" value="Sig_transdc_resp-reg_receiver"/>
</dbReference>
<dbReference type="Pfam" id="PF00072">
    <property type="entry name" value="Response_reg"/>
    <property type="match status" value="1"/>
</dbReference>
<dbReference type="SUPFAM" id="SSF52172">
    <property type="entry name" value="CheY-like"/>
    <property type="match status" value="1"/>
</dbReference>
<sequence>MRVVIADNDPDALELALTDLRLEGHEVHPATDAAGARALVETVGPDVVVLDHRMPPGPTGLELAEELVGVGTTARIVIYSNYQDPTLRARAALIDVPFLAKGNLRTLRAAVEGQVHGG</sequence>
<gene>
    <name evidence="3" type="ORF">J2S63_002228</name>
</gene>
<accession>A0ABU2BVK9</accession>
<proteinExistence type="predicted"/>
<dbReference type="SMART" id="SM00448">
    <property type="entry name" value="REC"/>
    <property type="match status" value="1"/>
</dbReference>
<feature type="domain" description="Response regulatory" evidence="2">
    <location>
        <begin position="2"/>
        <end position="111"/>
    </location>
</feature>
<reference evidence="3 4" key="1">
    <citation type="submission" date="2023-07" db="EMBL/GenBank/DDBJ databases">
        <title>Sequencing the genomes of 1000 actinobacteria strains.</title>
        <authorList>
            <person name="Klenk H.-P."/>
        </authorList>
    </citation>
    <scope>NUCLEOTIDE SEQUENCE [LARGE SCALE GENOMIC DNA]</scope>
    <source>
        <strain evidence="3 4">DSM 19426</strain>
    </source>
</reference>
<evidence type="ECO:0000313" key="3">
    <source>
        <dbReference type="EMBL" id="MDR7362675.1"/>
    </source>
</evidence>
<feature type="modified residue" description="4-aspartylphosphate" evidence="1">
    <location>
        <position position="51"/>
    </location>
</feature>